<dbReference type="GO" id="GO:0046872">
    <property type="term" value="F:metal ion binding"/>
    <property type="evidence" value="ECO:0007669"/>
    <property type="project" value="UniProtKB-KW"/>
</dbReference>
<dbReference type="GO" id="GO:1990817">
    <property type="term" value="F:poly(A) RNA polymerase activity"/>
    <property type="evidence" value="ECO:0007669"/>
    <property type="project" value="UniProtKB-EC"/>
</dbReference>
<dbReference type="PANTHER" id="PTHR47545:SF1">
    <property type="entry name" value="MULTIFUNCTIONAL CCA PROTEIN"/>
    <property type="match status" value="1"/>
</dbReference>
<evidence type="ECO:0000256" key="9">
    <source>
        <dbReference type="ARBA" id="ARBA00022842"/>
    </source>
</evidence>
<reference evidence="15 16" key="1">
    <citation type="journal article" date="2012" name="Extremophiles">
        <title>Thermotomaculum hydrothermale gen. nov., sp. nov., a novel heterotrophic thermophile within the phylum Acidobacteria from a deep-sea hydrothermal vent chimney in the Southern Okinawa Trough.</title>
        <authorList>
            <person name="Izumi H."/>
            <person name="Nunoura T."/>
            <person name="Miyazaki M."/>
            <person name="Mino S."/>
            <person name="Toki T."/>
            <person name="Takai K."/>
            <person name="Sako Y."/>
            <person name="Sawabe T."/>
            <person name="Nakagawa S."/>
        </authorList>
    </citation>
    <scope>NUCLEOTIDE SEQUENCE [LARGE SCALE GENOMIC DNA]</scope>
    <source>
        <strain evidence="15 16">AC55</strain>
    </source>
</reference>
<feature type="domain" description="tRNA nucleotidyltransferase/poly(A) polymerase RNA and SrmB- binding" evidence="14">
    <location>
        <begin position="170"/>
        <end position="227"/>
    </location>
</feature>
<dbReference type="InterPro" id="IPR003607">
    <property type="entry name" value="HD/PDEase_dom"/>
</dbReference>
<evidence type="ECO:0000256" key="1">
    <source>
        <dbReference type="ARBA" id="ARBA00001946"/>
    </source>
</evidence>
<keyword evidence="7" id="KW-0692">RNA repair</keyword>
<dbReference type="KEGG" id="thyd:TTHT_1062"/>
<keyword evidence="2 11" id="KW-0808">Transferase</keyword>
<dbReference type="AlphaFoldDB" id="A0A7R6PXL8"/>
<evidence type="ECO:0000313" key="15">
    <source>
        <dbReference type="EMBL" id="BBB32600.1"/>
    </source>
</evidence>
<comment type="cofactor">
    <cofactor evidence="1">
        <name>Mg(2+)</name>
        <dbReference type="ChEBI" id="CHEBI:18420"/>
    </cofactor>
</comment>
<name>A0A7R6PXL8_9BACT</name>
<keyword evidence="5" id="KW-0479">Metal-binding</keyword>
<comment type="similarity">
    <text evidence="11">Belongs to the tRNA nucleotidyltransferase/poly(A) polymerase family.</text>
</comment>
<dbReference type="RefSeq" id="WP_201328953.1">
    <property type="nucleotide sequence ID" value="NZ_AP017470.1"/>
</dbReference>
<dbReference type="GO" id="GO:0042245">
    <property type="term" value="P:RNA repair"/>
    <property type="evidence" value="ECO:0007669"/>
    <property type="project" value="UniProtKB-KW"/>
</dbReference>
<keyword evidence="4 15" id="KW-0548">Nucleotidyltransferase</keyword>
<evidence type="ECO:0000259" key="13">
    <source>
        <dbReference type="Pfam" id="PF01966"/>
    </source>
</evidence>
<dbReference type="Pfam" id="PF01966">
    <property type="entry name" value="HD"/>
    <property type="match status" value="1"/>
</dbReference>
<feature type="domain" description="HD" evidence="13">
    <location>
        <begin position="244"/>
        <end position="352"/>
    </location>
</feature>
<keyword evidence="9" id="KW-0460">Magnesium</keyword>
<dbReference type="Pfam" id="PF12627">
    <property type="entry name" value="PolyA_pol_RNAbd"/>
    <property type="match status" value="1"/>
</dbReference>
<organism evidence="15 16">
    <name type="scientific">Thermotomaculum hydrothermale</name>
    <dbReference type="NCBI Taxonomy" id="981385"/>
    <lineage>
        <taxon>Bacteria</taxon>
        <taxon>Pseudomonadati</taxon>
        <taxon>Acidobacteriota</taxon>
        <taxon>Holophagae</taxon>
        <taxon>Thermotomaculales</taxon>
        <taxon>Thermotomaculaceae</taxon>
        <taxon>Thermotomaculum</taxon>
    </lineage>
</organism>
<dbReference type="PANTHER" id="PTHR47545">
    <property type="entry name" value="MULTIFUNCTIONAL CCA PROTEIN"/>
    <property type="match status" value="1"/>
</dbReference>
<evidence type="ECO:0000259" key="12">
    <source>
        <dbReference type="Pfam" id="PF01743"/>
    </source>
</evidence>
<sequence length="467" mass="55262">MKLNTYFDDKFSKTVWQIGKKFDLKIISVGGVVRDFLLNREINDFDFLILYKDDNELKNKIKPFLKDFSENYKLNIVKPKRFETYRLVNREMTVDFSPVEEHSLTENLLSRDLTINSIAFSFEKNEFIDPAKGILDLESRMLKTHFENNFKQDPLRILRLFRFYVYLDEFKIEEKTKSFAFKNSSLLKQTAKERVREELFKIFKNDNGFKAIREMIYPVLSTLFPSFEEIKNIPQNGYHHLDVVNHTLKVVENSFNYQKFAKFFPFFSFKLNDSDKIVLRFAALFHDVGKAKTLDYDENGYTTFRNHQFESGSIVLKELDFLPKDLLERIYLLVRRHMLFLNFMINGYSKKSFRKLINMMREDSILLVLLFLSDKDAARGPLSKGNFEKAIKVAGDFLKFYKEEKEKILNLPKLVSGYDVIKILDIAPSREVGKVLNLIMEKQLENPDFTREEALKLIYSLKKENAK</sequence>
<keyword evidence="8" id="KW-0067">ATP-binding</keyword>
<dbReference type="Proteomes" id="UP000595564">
    <property type="component" value="Chromosome"/>
</dbReference>
<dbReference type="Pfam" id="PF01743">
    <property type="entry name" value="PolyA_pol"/>
    <property type="match status" value="1"/>
</dbReference>
<evidence type="ECO:0000256" key="6">
    <source>
        <dbReference type="ARBA" id="ARBA00022741"/>
    </source>
</evidence>
<evidence type="ECO:0000256" key="3">
    <source>
        <dbReference type="ARBA" id="ARBA00022694"/>
    </source>
</evidence>
<evidence type="ECO:0000313" key="16">
    <source>
        <dbReference type="Proteomes" id="UP000595564"/>
    </source>
</evidence>
<evidence type="ECO:0000259" key="14">
    <source>
        <dbReference type="Pfam" id="PF12627"/>
    </source>
</evidence>
<dbReference type="GO" id="GO:0003723">
    <property type="term" value="F:RNA binding"/>
    <property type="evidence" value="ECO:0007669"/>
    <property type="project" value="UniProtKB-KW"/>
</dbReference>
<feature type="domain" description="Poly A polymerase head" evidence="12">
    <location>
        <begin position="29"/>
        <end position="142"/>
    </location>
</feature>
<dbReference type="GO" id="GO:0005524">
    <property type="term" value="F:ATP binding"/>
    <property type="evidence" value="ECO:0007669"/>
    <property type="project" value="UniProtKB-KW"/>
</dbReference>
<dbReference type="SUPFAM" id="SSF81301">
    <property type="entry name" value="Nucleotidyltransferase"/>
    <property type="match status" value="1"/>
</dbReference>
<protein>
    <submittedName>
        <fullName evidence="15">Poly(A) polymerase</fullName>
        <ecNumber evidence="15">2.7.7.19</ecNumber>
    </submittedName>
</protein>
<keyword evidence="16" id="KW-1185">Reference proteome</keyword>
<dbReference type="Gene3D" id="3.30.460.10">
    <property type="entry name" value="Beta Polymerase, domain 2"/>
    <property type="match status" value="1"/>
</dbReference>
<dbReference type="InterPro" id="IPR043519">
    <property type="entry name" value="NT_sf"/>
</dbReference>
<keyword evidence="6" id="KW-0547">Nucleotide-binding</keyword>
<dbReference type="SUPFAM" id="SSF81891">
    <property type="entry name" value="Poly A polymerase C-terminal region-like"/>
    <property type="match status" value="1"/>
</dbReference>
<evidence type="ECO:0000256" key="8">
    <source>
        <dbReference type="ARBA" id="ARBA00022840"/>
    </source>
</evidence>
<evidence type="ECO:0000256" key="7">
    <source>
        <dbReference type="ARBA" id="ARBA00022800"/>
    </source>
</evidence>
<dbReference type="InterPro" id="IPR032828">
    <property type="entry name" value="PolyA_RNA-bd"/>
</dbReference>
<dbReference type="Gene3D" id="1.10.3090.10">
    <property type="entry name" value="cca-adding enzyme, domain 2"/>
    <property type="match status" value="1"/>
</dbReference>
<dbReference type="GO" id="GO:0008033">
    <property type="term" value="P:tRNA processing"/>
    <property type="evidence" value="ECO:0007669"/>
    <property type="project" value="UniProtKB-KW"/>
</dbReference>
<proteinExistence type="inferred from homology"/>
<gene>
    <name evidence="15" type="primary">pcnB</name>
    <name evidence="15" type="ORF">TTHT_1062</name>
</gene>
<dbReference type="EMBL" id="AP017470">
    <property type="protein sequence ID" value="BBB32600.1"/>
    <property type="molecule type" value="Genomic_DNA"/>
</dbReference>
<evidence type="ECO:0000256" key="5">
    <source>
        <dbReference type="ARBA" id="ARBA00022723"/>
    </source>
</evidence>
<evidence type="ECO:0000256" key="4">
    <source>
        <dbReference type="ARBA" id="ARBA00022695"/>
    </source>
</evidence>
<evidence type="ECO:0000256" key="10">
    <source>
        <dbReference type="ARBA" id="ARBA00022884"/>
    </source>
</evidence>
<dbReference type="InterPro" id="IPR002646">
    <property type="entry name" value="PolA_pol_head_dom"/>
</dbReference>
<dbReference type="CDD" id="cd00077">
    <property type="entry name" value="HDc"/>
    <property type="match status" value="1"/>
</dbReference>
<evidence type="ECO:0000256" key="2">
    <source>
        <dbReference type="ARBA" id="ARBA00022679"/>
    </source>
</evidence>
<dbReference type="InterPro" id="IPR050124">
    <property type="entry name" value="tRNA_CCA-adding_enzyme"/>
</dbReference>
<evidence type="ECO:0000256" key="11">
    <source>
        <dbReference type="RuleBase" id="RU003953"/>
    </source>
</evidence>
<dbReference type="EC" id="2.7.7.19" evidence="15"/>
<accession>A0A7R6PXL8</accession>
<keyword evidence="10 11" id="KW-0694">RNA-binding</keyword>
<keyword evidence="3" id="KW-0819">tRNA processing</keyword>
<dbReference type="InterPro" id="IPR006674">
    <property type="entry name" value="HD_domain"/>
</dbReference>